<sequence length="79" mass="9081">MIDLLLKQLKYLNHVDIVNKCLQEALFILYSNPFISVMLLINNRKLLNTSKSLKDNSTKSISKLIMLGDFCHLSLSQLE</sequence>
<evidence type="ECO:0000313" key="1">
    <source>
        <dbReference type="EMBL" id="KGB34845.1"/>
    </source>
</evidence>
<proteinExistence type="predicted"/>
<protein>
    <submittedName>
        <fullName evidence="1">Uncharacterized protein</fullName>
    </submittedName>
</protein>
<name>A0A094ZJR3_SCHHA</name>
<dbReference type="EMBL" id="KL250638">
    <property type="protein sequence ID" value="KGB34845.1"/>
    <property type="molecule type" value="Genomic_DNA"/>
</dbReference>
<dbReference type="AlphaFoldDB" id="A0A094ZJR3"/>
<reference evidence="1" key="1">
    <citation type="journal article" date="2012" name="Nat. Genet.">
        <title>Whole-genome sequence of Schistosoma haematobium.</title>
        <authorList>
            <person name="Young N.D."/>
            <person name="Jex A.R."/>
            <person name="Li B."/>
            <person name="Liu S."/>
            <person name="Yang L."/>
            <person name="Xiong Z."/>
            <person name="Li Y."/>
            <person name="Cantacessi C."/>
            <person name="Hall R.S."/>
            <person name="Xu X."/>
            <person name="Chen F."/>
            <person name="Wu X."/>
            <person name="Zerlotini A."/>
            <person name="Oliveira G."/>
            <person name="Hofmann A."/>
            <person name="Zhang G."/>
            <person name="Fang X."/>
            <person name="Kang Y."/>
            <person name="Campbell B.E."/>
            <person name="Loukas A."/>
            <person name="Ranganathan S."/>
            <person name="Rollinson D."/>
            <person name="Rinaldi G."/>
            <person name="Brindley P.J."/>
            <person name="Yang H."/>
            <person name="Wang J."/>
            <person name="Wang J."/>
            <person name="Gasser R.B."/>
        </authorList>
    </citation>
    <scope>NUCLEOTIDE SEQUENCE [LARGE SCALE GENOMIC DNA]</scope>
</reference>
<organism evidence="1">
    <name type="scientific">Schistosoma haematobium</name>
    <name type="common">Blood fluke</name>
    <dbReference type="NCBI Taxonomy" id="6185"/>
    <lineage>
        <taxon>Eukaryota</taxon>
        <taxon>Metazoa</taxon>
        <taxon>Spiralia</taxon>
        <taxon>Lophotrochozoa</taxon>
        <taxon>Platyhelminthes</taxon>
        <taxon>Trematoda</taxon>
        <taxon>Digenea</taxon>
        <taxon>Strigeidida</taxon>
        <taxon>Schistosomatoidea</taxon>
        <taxon>Schistosomatidae</taxon>
        <taxon>Schistosoma</taxon>
    </lineage>
</organism>
<accession>A0A094ZJR3</accession>
<gene>
    <name evidence="1" type="ORF">MS3_03078</name>
</gene>